<dbReference type="InterPro" id="IPR011527">
    <property type="entry name" value="ABC1_TM_dom"/>
</dbReference>
<name>A0A0H0XLY5_9SPHN</name>
<dbReference type="Gene3D" id="1.20.1560.10">
    <property type="entry name" value="ABC transporter type 1, transmembrane domain"/>
    <property type="match status" value="1"/>
</dbReference>
<dbReference type="InterPro" id="IPR036640">
    <property type="entry name" value="ABC1_TM_sf"/>
</dbReference>
<evidence type="ECO:0000256" key="2">
    <source>
        <dbReference type="ARBA" id="ARBA00022692"/>
    </source>
</evidence>
<evidence type="ECO:0000256" key="4">
    <source>
        <dbReference type="ARBA" id="ARBA00022840"/>
    </source>
</evidence>
<evidence type="ECO:0000256" key="3">
    <source>
        <dbReference type="ARBA" id="ARBA00022741"/>
    </source>
</evidence>
<comment type="subcellular location">
    <subcellularLocation>
        <location evidence="1">Cell membrane</location>
        <topology evidence="1">Multi-pass membrane protein</topology>
    </subcellularLocation>
</comment>
<dbReference type="InterPro" id="IPR003439">
    <property type="entry name" value="ABC_transporter-like_ATP-bd"/>
</dbReference>
<evidence type="ECO:0008006" key="12">
    <source>
        <dbReference type="Google" id="ProtNLM"/>
    </source>
</evidence>
<keyword evidence="5 7" id="KW-1133">Transmembrane helix</keyword>
<dbReference type="PROSITE" id="PS50929">
    <property type="entry name" value="ABC_TM1F"/>
    <property type="match status" value="1"/>
</dbReference>
<keyword evidence="11" id="KW-1185">Reference proteome</keyword>
<feature type="transmembrane region" description="Helical" evidence="7">
    <location>
        <begin position="66"/>
        <end position="92"/>
    </location>
</feature>
<feature type="transmembrane region" description="Helical" evidence="7">
    <location>
        <begin position="20"/>
        <end position="46"/>
    </location>
</feature>
<dbReference type="InterPro" id="IPR039421">
    <property type="entry name" value="Type_1_exporter"/>
</dbReference>
<dbReference type="InterPro" id="IPR017871">
    <property type="entry name" value="ABC_transporter-like_CS"/>
</dbReference>
<dbReference type="AlphaFoldDB" id="A0A0H0XLY5"/>
<evidence type="ECO:0000256" key="7">
    <source>
        <dbReference type="SAM" id="Phobius"/>
    </source>
</evidence>
<evidence type="ECO:0000256" key="5">
    <source>
        <dbReference type="ARBA" id="ARBA00022989"/>
    </source>
</evidence>
<dbReference type="GO" id="GO:0140359">
    <property type="term" value="F:ABC-type transporter activity"/>
    <property type="evidence" value="ECO:0007669"/>
    <property type="project" value="InterPro"/>
</dbReference>
<dbReference type="PROSITE" id="PS00211">
    <property type="entry name" value="ABC_TRANSPORTER_1"/>
    <property type="match status" value="1"/>
</dbReference>
<feature type="transmembrane region" description="Helical" evidence="7">
    <location>
        <begin position="267"/>
        <end position="286"/>
    </location>
</feature>
<evidence type="ECO:0000256" key="6">
    <source>
        <dbReference type="ARBA" id="ARBA00023136"/>
    </source>
</evidence>
<keyword evidence="2 7" id="KW-0812">Transmembrane</keyword>
<proteinExistence type="predicted"/>
<keyword evidence="6 7" id="KW-0472">Membrane</keyword>
<comment type="caution">
    <text evidence="10">The sequence shown here is derived from an EMBL/GenBank/DDBJ whole genome shotgun (WGS) entry which is preliminary data.</text>
</comment>
<dbReference type="GO" id="GO:0005524">
    <property type="term" value="F:ATP binding"/>
    <property type="evidence" value="ECO:0007669"/>
    <property type="project" value="UniProtKB-KW"/>
</dbReference>
<feature type="transmembrane region" description="Helical" evidence="7">
    <location>
        <begin position="175"/>
        <end position="195"/>
    </location>
</feature>
<keyword evidence="4" id="KW-0067">ATP-binding</keyword>
<dbReference type="PROSITE" id="PS50893">
    <property type="entry name" value="ABC_TRANSPORTER_2"/>
    <property type="match status" value="1"/>
</dbReference>
<evidence type="ECO:0000259" key="9">
    <source>
        <dbReference type="PROSITE" id="PS50929"/>
    </source>
</evidence>
<dbReference type="SUPFAM" id="SSF90123">
    <property type="entry name" value="ABC transporter transmembrane region"/>
    <property type="match status" value="1"/>
</dbReference>
<dbReference type="CDD" id="cd03228">
    <property type="entry name" value="ABCC_MRP_Like"/>
    <property type="match status" value="1"/>
</dbReference>
<dbReference type="PANTHER" id="PTHR24221:SF654">
    <property type="entry name" value="ATP-BINDING CASSETTE SUB-FAMILY B MEMBER 6"/>
    <property type="match status" value="1"/>
</dbReference>
<dbReference type="EMBL" id="LBHU01000003">
    <property type="protein sequence ID" value="KLI63324.1"/>
    <property type="molecule type" value="Genomic_DNA"/>
</dbReference>
<feature type="transmembrane region" description="Helical" evidence="7">
    <location>
        <begin position="152"/>
        <end position="169"/>
    </location>
</feature>
<dbReference type="PANTHER" id="PTHR24221">
    <property type="entry name" value="ATP-BINDING CASSETTE SUB-FAMILY B"/>
    <property type="match status" value="1"/>
</dbReference>
<dbReference type="SUPFAM" id="SSF52540">
    <property type="entry name" value="P-loop containing nucleoside triphosphate hydrolases"/>
    <property type="match status" value="1"/>
</dbReference>
<dbReference type="STRING" id="874156.GCA_001021555_02085"/>
<gene>
    <name evidence="10" type="ORF">AAV99_11740</name>
</gene>
<dbReference type="Pfam" id="PF00005">
    <property type="entry name" value="ABC_tran"/>
    <property type="match status" value="1"/>
</dbReference>
<evidence type="ECO:0000256" key="1">
    <source>
        <dbReference type="ARBA" id="ARBA00004651"/>
    </source>
</evidence>
<dbReference type="InterPro" id="IPR003593">
    <property type="entry name" value="AAA+_ATPase"/>
</dbReference>
<dbReference type="Proteomes" id="UP000053455">
    <property type="component" value="Unassembled WGS sequence"/>
</dbReference>
<protein>
    <recommendedName>
        <fullName evidence="12">ABC transporter ATP-binding protein</fullName>
    </recommendedName>
</protein>
<dbReference type="SMART" id="SM00382">
    <property type="entry name" value="AAA"/>
    <property type="match status" value="1"/>
</dbReference>
<dbReference type="GO" id="GO:0034040">
    <property type="term" value="F:ATPase-coupled lipid transmembrane transporter activity"/>
    <property type="evidence" value="ECO:0007669"/>
    <property type="project" value="TreeGrafter"/>
</dbReference>
<reference evidence="10 11" key="1">
    <citation type="submission" date="2015-04" db="EMBL/GenBank/DDBJ databases">
        <title>The draft genome sequence of Erythrobacter marinus HWDM-33.</title>
        <authorList>
            <person name="Zhuang L."/>
            <person name="Liu Y."/>
            <person name="Shao Z."/>
        </authorList>
    </citation>
    <scope>NUCLEOTIDE SEQUENCE [LARGE SCALE GENOMIC DNA]</scope>
    <source>
        <strain evidence="10 11">HWDM-33</strain>
    </source>
</reference>
<dbReference type="GO" id="GO:0005886">
    <property type="term" value="C:plasma membrane"/>
    <property type="evidence" value="ECO:0007669"/>
    <property type="project" value="UniProtKB-SubCell"/>
</dbReference>
<dbReference type="InterPro" id="IPR027417">
    <property type="entry name" value="P-loop_NTPase"/>
</dbReference>
<dbReference type="Gene3D" id="3.40.50.300">
    <property type="entry name" value="P-loop containing nucleotide triphosphate hydrolases"/>
    <property type="match status" value="1"/>
</dbReference>
<feature type="domain" description="ABC transmembrane type-1" evidence="9">
    <location>
        <begin position="62"/>
        <end position="317"/>
    </location>
</feature>
<dbReference type="PATRIC" id="fig|874156.12.peg.2410"/>
<sequence>MRELLRAIMTYAGPRMGRTLFVIALAAALEGVGLVLLLPVAETLFAEGSEARSGVTGRLLGWFDSVGITTVLGQLSVMGMGFVLLVALRAYVLMKRDVMMAALSQGFVDDTRQQFFTLLAHTDWPVIKRFRKSQLLNTMTTNIGRLAMTMQALSKGAITIAMGLAYLVAAFAVSFVLGFALLVLVGIGTVFAVAWTRRSHRLGTKLNFANRGIMHETTLFLDGMKAAKAARAEGELSRRFAERIAETRALNVQFVAQQATLRNAVQLIGAVAALVVLLVGYGFVGLTGGELLVMAAIVLRLSPSLISTFGGLQSVAHALPAFESIRETEAQLKAAQEGRNDKPLLPGDPLPPEDGELVLENAQVDVVNEAGEGLTLVAMDHVRVAPGMLVHVGGPSGAGKSSLVELIAGLHLPARGSVQRGDFMLEPGQRRAWQTQVSFAPQEPFIFDGTVRENLLWPNLAVEDASLWHALDQAEAAEIVRRLPGGLDEELLDGGARLSGGERQRLCLARALVRPASLLVLDEATSAMDPELERRIIGRLRQDIGARIILMVSHSLNAVGFADLRIEVAQGQARILNGN</sequence>
<feature type="domain" description="ABC transporter" evidence="8">
    <location>
        <begin position="362"/>
        <end position="578"/>
    </location>
</feature>
<organism evidence="10 11">
    <name type="scientific">Aurantiacibacter marinus</name>
    <dbReference type="NCBI Taxonomy" id="874156"/>
    <lineage>
        <taxon>Bacteria</taxon>
        <taxon>Pseudomonadati</taxon>
        <taxon>Pseudomonadota</taxon>
        <taxon>Alphaproteobacteria</taxon>
        <taxon>Sphingomonadales</taxon>
        <taxon>Erythrobacteraceae</taxon>
        <taxon>Aurantiacibacter</taxon>
    </lineage>
</organism>
<accession>A0A0H0XLY5</accession>
<dbReference type="Pfam" id="PF00664">
    <property type="entry name" value="ABC_membrane"/>
    <property type="match status" value="1"/>
</dbReference>
<evidence type="ECO:0000259" key="8">
    <source>
        <dbReference type="PROSITE" id="PS50893"/>
    </source>
</evidence>
<keyword evidence="3" id="KW-0547">Nucleotide-binding</keyword>
<evidence type="ECO:0000313" key="11">
    <source>
        <dbReference type="Proteomes" id="UP000053455"/>
    </source>
</evidence>
<dbReference type="GO" id="GO:0016887">
    <property type="term" value="F:ATP hydrolysis activity"/>
    <property type="evidence" value="ECO:0007669"/>
    <property type="project" value="InterPro"/>
</dbReference>
<evidence type="ECO:0000313" key="10">
    <source>
        <dbReference type="EMBL" id="KLI63324.1"/>
    </source>
</evidence>